<protein>
    <submittedName>
        <fullName evidence="1">Uncharacterized protein</fullName>
    </submittedName>
</protein>
<sequence length="60" mass="7122">MGENLGENPIILLQRNSQASEKIKKPIKKKIFYYKIINQVYKDKIKELDILCIEWNLLTT</sequence>
<name>A0A0D5A2P1_PROMR</name>
<evidence type="ECO:0000313" key="1">
    <source>
        <dbReference type="EMBL" id="AJW30456.1"/>
    </source>
</evidence>
<proteinExistence type="predicted"/>
<reference evidence="1" key="1">
    <citation type="submission" date="2014-06" db="EMBL/GenBank/DDBJ databases">
        <authorList>
            <person name="Berube P.M."/>
        </authorList>
    </citation>
    <scope>NUCLEOTIDE SEQUENCE</scope>
    <source>
        <strain evidence="1">P0902-H212</strain>
    </source>
</reference>
<gene>
    <name evidence="1" type="ORF">FA02_0188</name>
</gene>
<dbReference type="AlphaFoldDB" id="A0A0D5A2P1"/>
<accession>A0A0D5A2P1</accession>
<organism evidence="1">
    <name type="scientific">Prochlorococcus marinus str. P0902-H212</name>
    <dbReference type="NCBI Taxonomy" id="1620696"/>
    <lineage>
        <taxon>Bacteria</taxon>
        <taxon>Bacillati</taxon>
        <taxon>Cyanobacteriota</taxon>
        <taxon>Cyanophyceae</taxon>
        <taxon>Synechococcales</taxon>
        <taxon>Prochlorococcaceae</taxon>
        <taxon>Prochlorococcus</taxon>
    </lineage>
</organism>
<dbReference type="EMBL" id="KJ947870">
    <property type="protein sequence ID" value="AJW30456.1"/>
    <property type="molecule type" value="Genomic_DNA"/>
</dbReference>